<sequence>MENKKKMKHGKIGLLSLVISLVPIVYLIIRSRMGMFVSKDIKVEVIWSLITVFVLTSPVISLALGIIGLNQSESKRIFAGIGTGISVIMLLWVIFITLIFI</sequence>
<evidence type="ECO:0000313" key="2">
    <source>
        <dbReference type="Proteomes" id="UP000190951"/>
    </source>
</evidence>
<gene>
    <name evidence="1" type="ORF">CROST_040370</name>
</gene>
<dbReference type="RefSeq" id="WP_077833968.1">
    <property type="nucleotide sequence ID" value="NZ_CP096983.1"/>
</dbReference>
<dbReference type="Proteomes" id="UP000190951">
    <property type="component" value="Chromosome"/>
</dbReference>
<evidence type="ECO:0000313" key="1">
    <source>
        <dbReference type="EMBL" id="URZ13285.1"/>
    </source>
</evidence>
<dbReference type="EMBL" id="CP096983">
    <property type="protein sequence ID" value="URZ13285.1"/>
    <property type="molecule type" value="Genomic_DNA"/>
</dbReference>
<protein>
    <submittedName>
        <fullName evidence="1">Uncharacterized protein</fullName>
    </submittedName>
</protein>
<accession>A0A1S8KXM6</accession>
<reference evidence="1 2" key="1">
    <citation type="submission" date="2022-04" db="EMBL/GenBank/DDBJ databases">
        <title>Genome sequence of C. roseum typestrain.</title>
        <authorList>
            <person name="Poehlein A."/>
            <person name="Schoch T."/>
            <person name="Duerre P."/>
            <person name="Daniel R."/>
        </authorList>
    </citation>
    <scope>NUCLEOTIDE SEQUENCE [LARGE SCALE GENOMIC DNA]</scope>
    <source>
        <strain evidence="1 2">DSM 7320</strain>
    </source>
</reference>
<proteinExistence type="predicted"/>
<organism evidence="1 2">
    <name type="scientific">Clostridium felsineum</name>
    <dbReference type="NCBI Taxonomy" id="36839"/>
    <lineage>
        <taxon>Bacteria</taxon>
        <taxon>Bacillati</taxon>
        <taxon>Bacillota</taxon>
        <taxon>Clostridia</taxon>
        <taxon>Eubacteriales</taxon>
        <taxon>Clostridiaceae</taxon>
        <taxon>Clostridium</taxon>
    </lineage>
</organism>
<dbReference type="KEGG" id="crw:CROST_040370"/>
<dbReference type="AlphaFoldDB" id="A0A1S8KXM6"/>
<name>A0A1S8KXM6_9CLOT</name>
<keyword evidence="2" id="KW-1185">Reference proteome</keyword>